<dbReference type="RefSeq" id="WP_143853438.1">
    <property type="nucleotide sequence ID" value="NZ_CAXURC020000002.1"/>
</dbReference>
<comment type="caution">
    <text evidence="1">The sequence shown here is derived from an EMBL/GenBank/DDBJ whole genome shotgun (WGS) entry which is preliminary data.</text>
</comment>
<sequence>MFEISCIVPSKDSCGHGFAPECEQHFRKRALALPFLPSPEQEREFRMLYQGREAASGGCIPTVGWKISRPKADFKSSEWEVLQHLTSINFRSRKINYADSTEILYVLDRIAQIIKVLSTFLCLMISSDGWNMLRFFLLGLTVAVMSLPASAENKPGFNPHEGLFTSNEGMELKADVTHKSGDQYAVSLSTNVPMVDNQPGCGGGVSGDVTIKDKKAVFKIQSEGFDPKEAESARNPRYCEIKMNFVGEYKLEIEEVGGCTYYHGASCEFTGTLEHEASGI</sequence>
<protein>
    <submittedName>
        <fullName evidence="1">Uncharacterized protein</fullName>
    </submittedName>
</protein>
<reference evidence="1 2" key="1">
    <citation type="submission" date="2018-11" db="EMBL/GenBank/DDBJ databases">
        <title>Genome sequencing and analysis.</title>
        <authorList>
            <person name="Huang Y.-T."/>
        </authorList>
    </citation>
    <scope>NUCLEOTIDE SEQUENCE [LARGE SCALE GENOMIC DNA]</scope>
    <source>
        <strain evidence="1 2">SHIN</strain>
    </source>
</reference>
<accession>A0A7Y3T3M3</accession>
<dbReference type="AlphaFoldDB" id="A0A7Y3T3M3"/>
<dbReference type="EMBL" id="PKQI01000001">
    <property type="protein sequence ID" value="NNV20340.1"/>
    <property type="molecule type" value="Genomic_DNA"/>
</dbReference>
<organism evidence="1 2">
    <name type="scientific">Brucella pseudogrignonensis</name>
    <dbReference type="NCBI Taxonomy" id="419475"/>
    <lineage>
        <taxon>Bacteria</taxon>
        <taxon>Pseudomonadati</taxon>
        <taxon>Pseudomonadota</taxon>
        <taxon>Alphaproteobacteria</taxon>
        <taxon>Hyphomicrobiales</taxon>
        <taxon>Brucellaceae</taxon>
        <taxon>Brucella/Ochrobactrum group</taxon>
        <taxon>Brucella</taxon>
    </lineage>
</organism>
<proteinExistence type="predicted"/>
<evidence type="ECO:0000313" key="1">
    <source>
        <dbReference type="EMBL" id="NNV20340.1"/>
    </source>
</evidence>
<name>A0A7Y3T3M3_9HYPH</name>
<gene>
    <name evidence="1" type="ORF">EHE22_07875</name>
</gene>
<evidence type="ECO:0000313" key="2">
    <source>
        <dbReference type="Proteomes" id="UP000526233"/>
    </source>
</evidence>
<dbReference type="Proteomes" id="UP000526233">
    <property type="component" value="Unassembled WGS sequence"/>
</dbReference>